<feature type="compositionally biased region" description="Basic and acidic residues" evidence="1">
    <location>
        <begin position="584"/>
        <end position="593"/>
    </location>
</feature>
<dbReference type="GeneID" id="8438589"/>
<keyword evidence="3" id="KW-1185">Reference proteome</keyword>
<dbReference type="AlphaFoldDB" id="C4JJ13"/>
<sequence length="1187" mass="129814">MNRFRAKKKLKDDGDSETHALPSFTFRKKKNQIESKSEIDLSAALPSADDFRTSLLMPNLSARFSMLREQDDPTTKIGKANDDSVLFPRRASRLNLFAHNPLTDIAEVSSLSGSARPSLNLCRTSYVSGEGSHTDDDSSQSVLSRPRPVEGNNLFGGRQKIYKIPVKNSSTSEFPPLEERRPSDGLGKASYEDDMPVSTFQQLKENERERQTGEASDLREVAQRIEDEILAKLPGDQPITATQGINSQAHTPEHGSASSTPVRHNFSNLERNPTKTRRLYGQGLEVQNQQNMTLDRIESLSRKPKIADPTQMTRSLSKSAVSLNEKYQKLGPVYASSNFRPNSPPLSASSVSGNELSRKTAPANSTSQGYQIAAPLSPPLSESGEISPLAAALQPEDRGKATATGLFNKPSSKYDENQFQQRQVQMYEGKNTLPYRRPAHGPETEKTGRPRGLSTTSYRSRAESAASAYSGSQDGHPPRLTQNLRRGSPPRAENGTFLANLSESEPGSDVEGDVASKSKVMPTAPKFDSTYASLRSSSESSDSGPYGQPSRSLYSTQAELKRSESRDLKTINEIETVDALSPVREGRSEKPKDSPTLGPSEAGGLSGLIRMHLRHDSDKSSIFPPPSPGLPPSSFDNNRAINPSIQATRESSHSASIHSNPWELDEWSKPSQTSERSNHSPPRPFQHPDQPPHQQQSGFSAMSLRAKQMLDQANALSGQGHTFDTREPSNRPLLQGPSASWQEGVPQHRRGGSSETQMEREELAHELAERRRKVHEKLKSFAENESSRSASPTSGGFRDIGPGKAGNAFAMLKTKASRSNALHDVPQPKPLKILGMESTAHNASAPNLASNNEFWRDDEEKRLRDYAKQPRTSSPHVTVRHGRPHPQQTQSTPRGSHEEAPDTFRDGLSSSWRQPRSARDRSTSDASGRSKSRPRHRDDLENLGRITDSPQHRPAGEENRHYRGAPSGPSSTRPSAESERLQPESQSMGIGSSPRPSPITPYSANATPPLYETSPVNSSMPTPTFGGTPPPGQSAQWNQSLGSHKRFVDKSLISEPKFVSSTSNVPTVGLPPGASLSNGSSTPPVPPMNPRRRRPTATQTILGAFKGSDRLDTVTMPISSGKSQEEQSTFSDEDKRSRPRQRLRKISSEGGNLNAKARQQAMMAKSPAIPQVPTPVGTPVRMEGGMF</sequence>
<feature type="region of interest" description="Disordered" evidence="1">
    <location>
        <begin position="128"/>
        <end position="195"/>
    </location>
</feature>
<gene>
    <name evidence="2" type="ORF">UREG_01620</name>
</gene>
<feature type="region of interest" description="Disordered" evidence="1">
    <location>
        <begin position="336"/>
        <end position="1043"/>
    </location>
</feature>
<dbReference type="eggNOG" id="ENOG502RJH1">
    <property type="taxonomic scope" value="Eukaryota"/>
</dbReference>
<feature type="compositionally biased region" description="Pro residues" evidence="1">
    <location>
        <begin position="681"/>
        <end position="691"/>
    </location>
</feature>
<feature type="compositionally biased region" description="Polar residues" evidence="1">
    <location>
        <begin position="1116"/>
        <end position="1130"/>
    </location>
</feature>
<evidence type="ECO:0000313" key="2">
    <source>
        <dbReference type="EMBL" id="EEP76771.1"/>
    </source>
</evidence>
<feature type="compositionally biased region" description="Polar residues" evidence="1">
    <location>
        <begin position="239"/>
        <end position="271"/>
    </location>
</feature>
<feature type="compositionally biased region" description="Polar residues" evidence="1">
    <location>
        <begin position="839"/>
        <end position="853"/>
    </location>
</feature>
<dbReference type="STRING" id="336963.C4JJ13"/>
<dbReference type="OrthoDB" id="5335210at2759"/>
<feature type="compositionally biased region" description="Basic and acidic residues" evidence="1">
    <location>
        <begin position="950"/>
        <end position="961"/>
    </location>
</feature>
<proteinExistence type="predicted"/>
<feature type="compositionally biased region" description="Basic and acidic residues" evidence="1">
    <location>
        <begin position="895"/>
        <end position="905"/>
    </location>
</feature>
<feature type="compositionally biased region" description="Polar residues" evidence="1">
    <location>
        <begin position="1033"/>
        <end position="1042"/>
    </location>
</feature>
<feature type="region of interest" description="Disordered" evidence="1">
    <location>
        <begin position="1"/>
        <end position="20"/>
    </location>
</feature>
<feature type="compositionally biased region" description="Low complexity" evidence="1">
    <location>
        <begin position="529"/>
        <end position="543"/>
    </location>
</feature>
<feature type="region of interest" description="Disordered" evidence="1">
    <location>
        <begin position="232"/>
        <end position="274"/>
    </location>
</feature>
<feature type="compositionally biased region" description="Basic and acidic residues" evidence="1">
    <location>
        <begin position="854"/>
        <end position="868"/>
    </location>
</feature>
<dbReference type="InParanoid" id="C4JJ13"/>
<name>C4JJ13_UNCRE</name>
<feature type="compositionally biased region" description="Polar residues" evidence="1">
    <location>
        <begin position="549"/>
        <end position="558"/>
    </location>
</feature>
<feature type="compositionally biased region" description="Basic and acidic residues" evidence="1">
    <location>
        <begin position="777"/>
        <end position="786"/>
    </location>
</feature>
<dbReference type="Proteomes" id="UP000002058">
    <property type="component" value="Unassembled WGS sequence"/>
</dbReference>
<dbReference type="VEuPathDB" id="FungiDB:UREG_01620"/>
<feature type="compositionally biased region" description="Basic and acidic residues" evidence="1">
    <location>
        <begin position="559"/>
        <end position="572"/>
    </location>
</feature>
<dbReference type="EMBL" id="CH476615">
    <property type="protein sequence ID" value="EEP76771.1"/>
    <property type="molecule type" value="Genomic_DNA"/>
</dbReference>
<evidence type="ECO:0000313" key="3">
    <source>
        <dbReference type="Proteomes" id="UP000002058"/>
    </source>
</evidence>
<feature type="compositionally biased region" description="Low complexity" evidence="1">
    <location>
        <begin position="454"/>
        <end position="472"/>
    </location>
</feature>
<protein>
    <submittedName>
        <fullName evidence="2">Uncharacterized protein</fullName>
    </submittedName>
</protein>
<dbReference type="OMA" id="MGLFNKP"/>
<reference evidence="3" key="1">
    <citation type="journal article" date="2009" name="Genome Res.">
        <title>Comparative genomic analyses of the human fungal pathogens Coccidioides and their relatives.</title>
        <authorList>
            <person name="Sharpton T.J."/>
            <person name="Stajich J.E."/>
            <person name="Rounsley S.D."/>
            <person name="Gardner M.J."/>
            <person name="Wortman J.R."/>
            <person name="Jordar V.S."/>
            <person name="Maiti R."/>
            <person name="Kodira C.D."/>
            <person name="Neafsey D.E."/>
            <person name="Zeng Q."/>
            <person name="Hung C.-Y."/>
            <person name="McMahan C."/>
            <person name="Muszewska A."/>
            <person name="Grynberg M."/>
            <person name="Mandel M.A."/>
            <person name="Kellner E.M."/>
            <person name="Barker B.M."/>
            <person name="Galgiani J.N."/>
            <person name="Orbach M.J."/>
            <person name="Kirkland T.N."/>
            <person name="Cole G.T."/>
            <person name="Henn M.R."/>
            <person name="Birren B.W."/>
            <person name="Taylor J.W."/>
        </authorList>
    </citation>
    <scope>NUCLEOTIDE SEQUENCE [LARGE SCALE GENOMIC DNA]</scope>
    <source>
        <strain evidence="3">UAMH 1704</strain>
    </source>
</reference>
<feature type="compositionally biased region" description="Polar residues" evidence="1">
    <location>
        <begin position="336"/>
        <end position="355"/>
    </location>
</feature>
<feature type="region of interest" description="Disordered" evidence="1">
    <location>
        <begin position="1059"/>
        <end position="1187"/>
    </location>
</feature>
<dbReference type="RefSeq" id="XP_002542104.1">
    <property type="nucleotide sequence ID" value="XM_002542058.1"/>
</dbReference>
<accession>C4JJ13</accession>
<feature type="compositionally biased region" description="Basic and acidic residues" evidence="1">
    <location>
        <begin position="757"/>
        <end position="769"/>
    </location>
</feature>
<dbReference type="HOGENOM" id="CLU_002672_0_0_1"/>
<feature type="compositionally biased region" description="Polar residues" evidence="1">
    <location>
        <begin position="635"/>
        <end position="659"/>
    </location>
</feature>
<organism evidence="2 3">
    <name type="scientific">Uncinocarpus reesii (strain UAMH 1704)</name>
    <dbReference type="NCBI Taxonomy" id="336963"/>
    <lineage>
        <taxon>Eukaryota</taxon>
        <taxon>Fungi</taxon>
        <taxon>Dikarya</taxon>
        <taxon>Ascomycota</taxon>
        <taxon>Pezizomycotina</taxon>
        <taxon>Eurotiomycetes</taxon>
        <taxon>Eurotiomycetidae</taxon>
        <taxon>Onygenales</taxon>
        <taxon>Onygenaceae</taxon>
        <taxon>Uncinocarpus</taxon>
    </lineage>
</organism>
<dbReference type="KEGG" id="ure:UREG_01620"/>
<evidence type="ECO:0000256" key="1">
    <source>
        <dbReference type="SAM" id="MobiDB-lite"/>
    </source>
</evidence>